<dbReference type="AlphaFoldDB" id="A0A6N7WZI5"/>
<dbReference type="PANTHER" id="PTHR30032:SF8">
    <property type="entry name" value="GERMINATION-SPECIFIC N-ACETYLMURAMOYL-L-ALANINE AMIDASE"/>
    <property type="match status" value="1"/>
</dbReference>
<dbReference type="Gene3D" id="3.40.50.12090">
    <property type="match status" value="3"/>
</dbReference>
<reference evidence="3 4" key="1">
    <citation type="submission" date="2019-08" db="EMBL/GenBank/DDBJ databases">
        <title>In-depth cultivation of the pig gut microbiome towards novel bacterial diversity and tailored functional studies.</title>
        <authorList>
            <person name="Wylensek D."/>
            <person name="Hitch T.C.A."/>
            <person name="Clavel T."/>
        </authorList>
    </citation>
    <scope>NUCLEOTIDE SEQUENCE [LARGE SCALE GENOMIC DNA]</scope>
    <source>
        <strain evidence="3 4">WCA-SAB-591-4A-A</strain>
    </source>
</reference>
<organism evidence="3 4">
    <name type="scientific">Peptostreptococcus porci</name>
    <dbReference type="NCBI Taxonomy" id="2652282"/>
    <lineage>
        <taxon>Bacteria</taxon>
        <taxon>Bacillati</taxon>
        <taxon>Bacillota</taxon>
        <taxon>Clostridia</taxon>
        <taxon>Peptostreptococcales</taxon>
        <taxon>Peptostreptococcaceae</taxon>
        <taxon>Peptostreptococcus</taxon>
    </lineage>
</organism>
<dbReference type="PANTHER" id="PTHR30032">
    <property type="entry name" value="N-ACETYLMURAMOYL-L-ALANINE AMIDASE-RELATED"/>
    <property type="match status" value="1"/>
</dbReference>
<comment type="caution">
    <text evidence="3">The sequence shown here is derived from an EMBL/GenBank/DDBJ whole genome shotgun (WGS) entry which is preliminary data.</text>
</comment>
<dbReference type="InterPro" id="IPR007253">
    <property type="entry name" value="Cell_wall-bd_2"/>
</dbReference>
<evidence type="ECO:0000256" key="2">
    <source>
        <dbReference type="SAM" id="SignalP"/>
    </source>
</evidence>
<feature type="signal peptide" evidence="2">
    <location>
        <begin position="1"/>
        <end position="25"/>
    </location>
</feature>
<dbReference type="RefSeq" id="WP_154536836.1">
    <property type="nucleotide sequence ID" value="NZ_VUNE01000001.1"/>
</dbReference>
<evidence type="ECO:0000313" key="3">
    <source>
        <dbReference type="EMBL" id="MST61391.1"/>
    </source>
</evidence>
<dbReference type="InterPro" id="IPR051922">
    <property type="entry name" value="Bact_Sporulation_Assoc"/>
</dbReference>
<proteinExistence type="predicted"/>
<protein>
    <submittedName>
        <fullName evidence="3">Cell wall-binding repeat-containing protein</fullName>
    </submittedName>
</protein>
<evidence type="ECO:0000313" key="4">
    <source>
        <dbReference type="Proteomes" id="UP000440713"/>
    </source>
</evidence>
<gene>
    <name evidence="3" type="ORF">FYJ71_00145</name>
</gene>
<sequence>MKYGKLITSAMSAVILSGIVSTSFGAETSKKIEIERIGGKDRVETSLMIAKKMNSKAVYIASGKDFPDALSISPLAAEAGIGIVLAMDNTDLNKELKDMGIMTTSVIGGSNSVSDEMFKNLSKDFVSNRLYGKDRYETSEIIARGMKYFNVGIATGKNFPDALVSGPLLGKKGMAMLLIDGNKSTSLPDNFKGIYTFGGKSSVATDFGKRIAGMDRYETSEKIASEYDKYDTVILASGTNFADALAVSPLSKKLNAPILLTDGNSLSDGAKKIINSVKKVVIVGGEKSISKSLENSIFGSKSESKDVKTDEKNEKNEKNRKNEDSDKNTQKNLEKLVNEANNDKIKPSNIQATRKPVVDKIKISPYTNPAQRGTTQVINLEIEGKNLTEKEKEDLEWKILDPQDGISINDKGHLTVFSDTKAKKVTVSATTKLSGDGVENKTATTEIIIENPKQ</sequence>
<feature type="chain" id="PRO_5038688260" evidence="2">
    <location>
        <begin position="26"/>
        <end position="454"/>
    </location>
</feature>
<evidence type="ECO:0000256" key="1">
    <source>
        <dbReference type="SAM" id="MobiDB-lite"/>
    </source>
</evidence>
<dbReference type="Pfam" id="PF04122">
    <property type="entry name" value="CW_binding_2"/>
    <property type="match status" value="3"/>
</dbReference>
<feature type="compositionally biased region" description="Basic and acidic residues" evidence="1">
    <location>
        <begin position="302"/>
        <end position="331"/>
    </location>
</feature>
<keyword evidence="2" id="KW-0732">Signal</keyword>
<dbReference type="EMBL" id="VUNE01000001">
    <property type="protein sequence ID" value="MST61391.1"/>
    <property type="molecule type" value="Genomic_DNA"/>
</dbReference>
<name>A0A6N7WZI5_9FIRM</name>
<dbReference type="Proteomes" id="UP000440713">
    <property type="component" value="Unassembled WGS sequence"/>
</dbReference>
<feature type="region of interest" description="Disordered" evidence="1">
    <location>
        <begin position="300"/>
        <end position="331"/>
    </location>
</feature>
<keyword evidence="4" id="KW-1185">Reference proteome</keyword>
<accession>A0A6N7WZI5</accession>